<dbReference type="OrthoDB" id="2018507at2759"/>
<dbReference type="PANTHER" id="PTHR22967">
    <property type="entry name" value="SERINE/THREONINE PROTEIN KINASE"/>
    <property type="match status" value="1"/>
</dbReference>
<dbReference type="InterPro" id="IPR011009">
    <property type="entry name" value="Kinase-like_dom_sf"/>
</dbReference>
<gene>
    <name evidence="4" type="ORF">LAMI_0C05446G</name>
</gene>
<feature type="compositionally biased region" description="Basic and acidic residues" evidence="2">
    <location>
        <begin position="1"/>
        <end position="12"/>
    </location>
</feature>
<dbReference type="PANTHER" id="PTHR22967:SF65">
    <property type="entry name" value="SERINE_THREONINE-PROTEIN KINASE AKL1"/>
    <property type="match status" value="1"/>
</dbReference>
<dbReference type="Gene3D" id="1.10.510.10">
    <property type="entry name" value="Transferase(Phosphotransferase) domain 1"/>
    <property type="match status" value="1"/>
</dbReference>
<keyword evidence="5" id="KW-1185">Reference proteome</keyword>
<evidence type="ECO:0000313" key="4">
    <source>
        <dbReference type="EMBL" id="SCU83940.1"/>
    </source>
</evidence>
<dbReference type="Pfam" id="PF00069">
    <property type="entry name" value="Pkinase"/>
    <property type="match status" value="1"/>
</dbReference>
<dbReference type="PROSITE" id="PS00108">
    <property type="entry name" value="PROTEIN_KINASE_ST"/>
    <property type="match status" value="1"/>
</dbReference>
<dbReference type="GO" id="GO:0004674">
    <property type="term" value="F:protein serine/threonine kinase activity"/>
    <property type="evidence" value="ECO:0007669"/>
    <property type="project" value="TreeGrafter"/>
</dbReference>
<feature type="compositionally biased region" description="Low complexity" evidence="2">
    <location>
        <begin position="464"/>
        <end position="473"/>
    </location>
</feature>
<reference evidence="5" key="1">
    <citation type="submission" date="2016-03" db="EMBL/GenBank/DDBJ databases">
        <authorList>
            <person name="Devillers H."/>
        </authorList>
    </citation>
    <scope>NUCLEOTIDE SEQUENCE [LARGE SCALE GENOMIC DNA]</scope>
</reference>
<dbReference type="AlphaFoldDB" id="A0A1G4J3C7"/>
<dbReference type="STRING" id="1230905.A0A1G4J3C7"/>
<dbReference type="PROSITE" id="PS50011">
    <property type="entry name" value="PROTEIN_KINASE_DOM"/>
    <property type="match status" value="1"/>
</dbReference>
<feature type="region of interest" description="Disordered" evidence="2">
    <location>
        <begin position="628"/>
        <end position="654"/>
    </location>
</feature>
<evidence type="ECO:0000259" key="3">
    <source>
        <dbReference type="PROSITE" id="PS50011"/>
    </source>
</evidence>
<feature type="compositionally biased region" description="Low complexity" evidence="2">
    <location>
        <begin position="498"/>
        <end position="511"/>
    </location>
</feature>
<dbReference type="SMART" id="SM00220">
    <property type="entry name" value="S_TKc"/>
    <property type="match status" value="1"/>
</dbReference>
<feature type="compositionally biased region" description="Low complexity" evidence="2">
    <location>
        <begin position="396"/>
        <end position="409"/>
    </location>
</feature>
<proteinExistence type="predicted"/>
<feature type="region of interest" description="Disordered" evidence="2">
    <location>
        <begin position="1"/>
        <end position="27"/>
    </location>
</feature>
<dbReference type="GO" id="GO:0000147">
    <property type="term" value="P:actin cortical patch assembly"/>
    <property type="evidence" value="ECO:0007669"/>
    <property type="project" value="TreeGrafter"/>
</dbReference>
<protein>
    <submittedName>
        <fullName evidence="4">LAMI_0C05446g1_1</fullName>
    </submittedName>
</protein>
<organism evidence="4 5">
    <name type="scientific">Lachancea mirantina</name>
    <dbReference type="NCBI Taxonomy" id="1230905"/>
    <lineage>
        <taxon>Eukaryota</taxon>
        <taxon>Fungi</taxon>
        <taxon>Dikarya</taxon>
        <taxon>Ascomycota</taxon>
        <taxon>Saccharomycotina</taxon>
        <taxon>Saccharomycetes</taxon>
        <taxon>Saccharomycetales</taxon>
        <taxon>Saccharomycetaceae</taxon>
        <taxon>Lachancea</taxon>
    </lineage>
</organism>
<accession>A0A1G4J3C7</accession>
<feature type="region of interest" description="Disordered" evidence="2">
    <location>
        <begin position="713"/>
        <end position="877"/>
    </location>
</feature>
<dbReference type="SUPFAM" id="SSF56112">
    <property type="entry name" value="Protein kinase-like (PK-like)"/>
    <property type="match status" value="1"/>
</dbReference>
<feature type="compositionally biased region" description="Basic residues" evidence="2">
    <location>
        <begin position="867"/>
        <end position="877"/>
    </location>
</feature>
<dbReference type="GO" id="GO:0005737">
    <property type="term" value="C:cytoplasm"/>
    <property type="evidence" value="ECO:0007669"/>
    <property type="project" value="TreeGrafter"/>
</dbReference>
<evidence type="ECO:0000256" key="1">
    <source>
        <dbReference type="ARBA" id="ARBA00022741"/>
    </source>
</evidence>
<feature type="compositionally biased region" description="Low complexity" evidence="2">
    <location>
        <begin position="733"/>
        <end position="750"/>
    </location>
</feature>
<feature type="region of interest" description="Disordered" evidence="2">
    <location>
        <begin position="392"/>
        <end position="511"/>
    </location>
</feature>
<feature type="compositionally biased region" description="Low complexity" evidence="2">
    <location>
        <begin position="806"/>
        <end position="817"/>
    </location>
</feature>
<dbReference type="EMBL" id="LT598466">
    <property type="protein sequence ID" value="SCU83940.1"/>
    <property type="molecule type" value="Genomic_DNA"/>
</dbReference>
<feature type="compositionally biased region" description="Low complexity" evidence="2">
    <location>
        <begin position="13"/>
        <end position="23"/>
    </location>
</feature>
<feature type="compositionally biased region" description="Basic and acidic residues" evidence="2">
    <location>
        <begin position="847"/>
        <end position="858"/>
    </location>
</feature>
<name>A0A1G4J3C7_9SACH</name>
<evidence type="ECO:0000313" key="5">
    <source>
        <dbReference type="Proteomes" id="UP000191024"/>
    </source>
</evidence>
<evidence type="ECO:0000256" key="2">
    <source>
        <dbReference type="SAM" id="MobiDB-lite"/>
    </source>
</evidence>
<dbReference type="InterPro" id="IPR008271">
    <property type="entry name" value="Ser/Thr_kinase_AS"/>
</dbReference>
<feature type="region of interest" description="Disordered" evidence="2">
    <location>
        <begin position="586"/>
        <end position="609"/>
    </location>
</feature>
<feature type="compositionally biased region" description="Polar residues" evidence="2">
    <location>
        <begin position="759"/>
        <end position="773"/>
    </location>
</feature>
<sequence>MSKSGSTDRENASARATSRSSSAPGLEKLKTGAQVTVGNHKVEVIQYLAEGGFAHIYIVKFLEVVNELEYTSATSLKPGDLACLKRVFVVDENGLNEMRNEVNVMKKLANAQNIVHYYDSHASRAREGPQGFEVLLLMELCPNNSLLDYMNQRLATKLSESEILKIMFDITRAVAEMHYLSTPLIHRDIKIENVLVDSQHNFKLCDFGSTSQCFPVATTHREIAMLTNNIYVHTTPQYRSPEMIDLYRCLPINEKSDIWALGIFLYKLLFYTTPFELTGQFAILHSKYEFPSNNYSSKIINLIIIMLSENPNLRPNIYQTLYHLCSILKVDIPLEDKYNMGPYDFERYSKYQEKLQRIQYQMFASNDANQAASISDDFFINCFEVAPKQPAFMGQSSSSVTDTTSSMPSQRKDEVGGGSVESGGEEDITVVQQQFPSVEDLESYLRPNDTQRKSSSHGYYANGSSGDLSSHSSSRIDLPTEVAPASASATKAPEDTNVHQQGQSTQQSTVSVNMTREATARSVNSIKHHKSTNPFPFIQQDPEFFTRANDMQTISHPVPEQRQFDPETWNQPAVESNNMANVSVHHHPQEALASSNTKSKAPMPASQDINPNYYQYYQTASTAPAPQLQPVQQAQSAQPGQPMQPRQAAQSATRANETYNNQFYQTPASQYAYQTPNIETQAAPVAAQSEKDEVLIDISPAKKHEQRQKLDLTFDQLNLSPPPKDPAKDDETSISQQSVTSSVASSESISMDLRDQSKNRQSGSARVTGTNRANLAKDNVVQKTSSSGVESMAPKRRSLDLKYQEVDFSSSPSPDVSLQRYKTTQQQHQRKPHVSSDTRKSFGRARKSLDLDTLRKENASSNDVSSKRKSFFGKFKG</sequence>
<feature type="compositionally biased region" description="Low complexity" evidence="2">
    <location>
        <begin position="628"/>
        <end position="645"/>
    </location>
</feature>
<dbReference type="InterPro" id="IPR000719">
    <property type="entry name" value="Prot_kinase_dom"/>
</dbReference>
<keyword evidence="1" id="KW-0547">Nucleotide-binding</keyword>
<dbReference type="Proteomes" id="UP000191024">
    <property type="component" value="Chromosome C"/>
</dbReference>
<dbReference type="GO" id="GO:0007015">
    <property type="term" value="P:actin filament organization"/>
    <property type="evidence" value="ECO:0007669"/>
    <property type="project" value="TreeGrafter"/>
</dbReference>
<feature type="domain" description="Protein kinase" evidence="3">
    <location>
        <begin position="42"/>
        <end position="326"/>
    </location>
</feature>
<dbReference type="GO" id="GO:0005524">
    <property type="term" value="F:ATP binding"/>
    <property type="evidence" value="ECO:0007669"/>
    <property type="project" value="InterPro"/>
</dbReference>